<comment type="caution">
    <text evidence="2">The sequence shown here is derived from an EMBL/GenBank/DDBJ whole genome shotgun (WGS) entry which is preliminary data.</text>
</comment>
<sequence length="67" mass="7467">MVNSKLGKKKTKRKSASYEIEEIDSENEGEEWIENVEDEEDEGDDIPLDVGQDASIGDVLGDDLELP</sequence>
<dbReference type="EMBL" id="LXQA011125700">
    <property type="protein sequence ID" value="MCI85875.1"/>
    <property type="molecule type" value="Genomic_DNA"/>
</dbReference>
<keyword evidence="3" id="KW-1185">Reference proteome</keyword>
<feature type="non-terminal residue" evidence="2">
    <location>
        <position position="67"/>
    </location>
</feature>
<evidence type="ECO:0000256" key="1">
    <source>
        <dbReference type="SAM" id="MobiDB-lite"/>
    </source>
</evidence>
<dbReference type="Proteomes" id="UP000265520">
    <property type="component" value="Unassembled WGS sequence"/>
</dbReference>
<organism evidence="2 3">
    <name type="scientific">Trifolium medium</name>
    <dbReference type="NCBI Taxonomy" id="97028"/>
    <lineage>
        <taxon>Eukaryota</taxon>
        <taxon>Viridiplantae</taxon>
        <taxon>Streptophyta</taxon>
        <taxon>Embryophyta</taxon>
        <taxon>Tracheophyta</taxon>
        <taxon>Spermatophyta</taxon>
        <taxon>Magnoliopsida</taxon>
        <taxon>eudicotyledons</taxon>
        <taxon>Gunneridae</taxon>
        <taxon>Pentapetalae</taxon>
        <taxon>rosids</taxon>
        <taxon>fabids</taxon>
        <taxon>Fabales</taxon>
        <taxon>Fabaceae</taxon>
        <taxon>Papilionoideae</taxon>
        <taxon>50 kb inversion clade</taxon>
        <taxon>NPAAA clade</taxon>
        <taxon>Hologalegina</taxon>
        <taxon>IRL clade</taxon>
        <taxon>Trifolieae</taxon>
        <taxon>Trifolium</taxon>
    </lineage>
</organism>
<accession>A0A392VGA1</accession>
<name>A0A392VGA1_9FABA</name>
<feature type="compositionally biased region" description="Basic residues" evidence="1">
    <location>
        <begin position="1"/>
        <end position="15"/>
    </location>
</feature>
<reference evidence="2 3" key="1">
    <citation type="journal article" date="2018" name="Front. Plant Sci.">
        <title>Red Clover (Trifolium pratense) and Zigzag Clover (T. medium) - A Picture of Genomic Similarities and Differences.</title>
        <authorList>
            <person name="Dluhosova J."/>
            <person name="Istvanek J."/>
            <person name="Nedelnik J."/>
            <person name="Repkova J."/>
        </authorList>
    </citation>
    <scope>NUCLEOTIDE SEQUENCE [LARGE SCALE GENOMIC DNA]</scope>
    <source>
        <strain evidence="3">cv. 10/8</strain>
        <tissue evidence="2">Leaf</tissue>
    </source>
</reference>
<feature type="region of interest" description="Disordered" evidence="1">
    <location>
        <begin position="1"/>
        <end position="67"/>
    </location>
</feature>
<feature type="compositionally biased region" description="Acidic residues" evidence="1">
    <location>
        <begin position="19"/>
        <end position="47"/>
    </location>
</feature>
<dbReference type="AlphaFoldDB" id="A0A392VGA1"/>
<evidence type="ECO:0000313" key="3">
    <source>
        <dbReference type="Proteomes" id="UP000265520"/>
    </source>
</evidence>
<protein>
    <submittedName>
        <fullName evidence="2">Uncharacterized protein</fullName>
    </submittedName>
</protein>
<proteinExistence type="predicted"/>
<evidence type="ECO:0000313" key="2">
    <source>
        <dbReference type="EMBL" id="MCI85875.1"/>
    </source>
</evidence>